<dbReference type="GO" id="GO:0006046">
    <property type="term" value="P:N-acetylglucosamine catabolic process"/>
    <property type="evidence" value="ECO:0007669"/>
    <property type="project" value="TreeGrafter"/>
</dbReference>
<accession>A0A139I6V8</accession>
<dbReference type="Gene3D" id="3.20.20.140">
    <property type="entry name" value="Metal-dependent hydrolases"/>
    <property type="match status" value="1"/>
</dbReference>
<dbReference type="Gene3D" id="2.30.40.10">
    <property type="entry name" value="Urease, subunit C, domain 1"/>
    <property type="match status" value="1"/>
</dbReference>
<evidence type="ECO:0000313" key="2">
    <source>
        <dbReference type="EMBL" id="KXT10424.1"/>
    </source>
</evidence>
<reference evidence="2 3" key="1">
    <citation type="submission" date="2015-07" db="EMBL/GenBank/DDBJ databases">
        <title>Comparative genomics of the Sigatoka disease complex on banana suggests a link between parallel evolutionary changes in Pseudocercospora fijiensis and Pseudocercospora eumusae and increased virulence on the banana host.</title>
        <authorList>
            <person name="Chang T.-C."/>
            <person name="Salvucci A."/>
            <person name="Crous P.W."/>
            <person name="Stergiopoulos I."/>
        </authorList>
    </citation>
    <scope>NUCLEOTIDE SEQUENCE [LARGE SCALE GENOMIC DNA]</scope>
    <source>
        <strain evidence="2 3">CBS 116634</strain>
    </source>
</reference>
<name>A0A139I6V8_9PEZI</name>
<proteinExistence type="predicted"/>
<keyword evidence="3" id="KW-1185">Reference proteome</keyword>
<dbReference type="Proteomes" id="UP000073492">
    <property type="component" value="Unassembled WGS sequence"/>
</dbReference>
<organism evidence="2 3">
    <name type="scientific">Pseudocercospora musae</name>
    <dbReference type="NCBI Taxonomy" id="113226"/>
    <lineage>
        <taxon>Eukaryota</taxon>
        <taxon>Fungi</taxon>
        <taxon>Dikarya</taxon>
        <taxon>Ascomycota</taxon>
        <taxon>Pezizomycotina</taxon>
        <taxon>Dothideomycetes</taxon>
        <taxon>Dothideomycetidae</taxon>
        <taxon>Mycosphaerellales</taxon>
        <taxon>Mycosphaerellaceae</taxon>
        <taxon>Pseudocercospora</taxon>
    </lineage>
</organism>
<dbReference type="EMBL" id="LFZO01000261">
    <property type="protein sequence ID" value="KXT10424.1"/>
    <property type="molecule type" value="Genomic_DNA"/>
</dbReference>
<evidence type="ECO:0008006" key="4">
    <source>
        <dbReference type="Google" id="ProtNLM"/>
    </source>
</evidence>
<protein>
    <recommendedName>
        <fullName evidence="4">Amidohydrolase-related domain-containing protein</fullName>
    </recommendedName>
</protein>
<dbReference type="PANTHER" id="PTHR11113:SF4">
    <property type="entry name" value="N-ACETYLGLUCOSAMINE-6-PHOSPHATE DEACETYLASE"/>
    <property type="match status" value="1"/>
</dbReference>
<dbReference type="PANTHER" id="PTHR11113">
    <property type="entry name" value="N-ACETYLGLUCOSAMINE-6-PHOSPHATE DEACETYLASE"/>
    <property type="match status" value="1"/>
</dbReference>
<comment type="caution">
    <text evidence="2">The sequence shown here is derived from an EMBL/GenBank/DDBJ whole genome shotgun (WGS) entry which is preliminary data.</text>
</comment>
<evidence type="ECO:0000256" key="1">
    <source>
        <dbReference type="ARBA" id="ARBA00022801"/>
    </source>
</evidence>
<keyword evidence="1" id="KW-0378">Hydrolase</keyword>
<dbReference type="OrthoDB" id="10267175at2759"/>
<dbReference type="GO" id="GO:0008448">
    <property type="term" value="F:N-acetylglucosamine-6-phosphate deacetylase activity"/>
    <property type="evidence" value="ECO:0007669"/>
    <property type="project" value="TreeGrafter"/>
</dbReference>
<sequence length="149" mass="16625">MSSLVSLRNVRLCIDGQLHPPAQLDIDTGTGKIVESGDRSRHNTIDLGNAIIAPGFLELQTNGLRGFHFTHFTDQETYMENLKRVAEYLPRLSHPFLPWLAMSRTVCVATMLFKSNPEKCILITDSIELAGLPDDTYPGHAQVSFNQTK</sequence>
<dbReference type="AlphaFoldDB" id="A0A139I6V8"/>
<evidence type="ECO:0000313" key="3">
    <source>
        <dbReference type="Proteomes" id="UP000073492"/>
    </source>
</evidence>
<gene>
    <name evidence="2" type="ORF">AC579_7880</name>
</gene>
<dbReference type="InterPro" id="IPR011059">
    <property type="entry name" value="Metal-dep_hydrolase_composite"/>
</dbReference>